<protein>
    <submittedName>
        <fullName evidence="2">Uncharacterized protein</fullName>
    </submittedName>
</protein>
<reference evidence="2" key="1">
    <citation type="submission" date="2023-10" db="EMBL/GenBank/DDBJ databases">
        <title>Chromosome-level genome of the transformable northern wattle, Acacia crassicarpa.</title>
        <authorList>
            <person name="Massaro I."/>
            <person name="Sinha N.R."/>
            <person name="Poethig S."/>
            <person name="Leichty A.R."/>
        </authorList>
    </citation>
    <scope>NUCLEOTIDE SEQUENCE</scope>
    <source>
        <strain evidence="2">Acra3RX</strain>
        <tissue evidence="2">Leaf</tissue>
    </source>
</reference>
<keyword evidence="3" id="KW-1185">Reference proteome</keyword>
<evidence type="ECO:0000313" key="3">
    <source>
        <dbReference type="Proteomes" id="UP001293593"/>
    </source>
</evidence>
<name>A0AAE1MC05_9FABA</name>
<evidence type="ECO:0000256" key="1">
    <source>
        <dbReference type="SAM" id="MobiDB-lite"/>
    </source>
</evidence>
<feature type="compositionally biased region" description="Polar residues" evidence="1">
    <location>
        <begin position="46"/>
        <end position="60"/>
    </location>
</feature>
<accession>A0AAE1MC05</accession>
<feature type="region of interest" description="Disordered" evidence="1">
    <location>
        <begin position="1"/>
        <end position="60"/>
    </location>
</feature>
<organism evidence="2 3">
    <name type="scientific">Acacia crassicarpa</name>
    <name type="common">northern wattle</name>
    <dbReference type="NCBI Taxonomy" id="499986"/>
    <lineage>
        <taxon>Eukaryota</taxon>
        <taxon>Viridiplantae</taxon>
        <taxon>Streptophyta</taxon>
        <taxon>Embryophyta</taxon>
        <taxon>Tracheophyta</taxon>
        <taxon>Spermatophyta</taxon>
        <taxon>Magnoliopsida</taxon>
        <taxon>eudicotyledons</taxon>
        <taxon>Gunneridae</taxon>
        <taxon>Pentapetalae</taxon>
        <taxon>rosids</taxon>
        <taxon>fabids</taxon>
        <taxon>Fabales</taxon>
        <taxon>Fabaceae</taxon>
        <taxon>Caesalpinioideae</taxon>
        <taxon>mimosoid clade</taxon>
        <taxon>Acacieae</taxon>
        <taxon>Acacia</taxon>
    </lineage>
</organism>
<evidence type="ECO:0000313" key="2">
    <source>
        <dbReference type="EMBL" id="KAK4259870.1"/>
    </source>
</evidence>
<dbReference type="Proteomes" id="UP001293593">
    <property type="component" value="Unassembled WGS sequence"/>
</dbReference>
<dbReference type="EMBL" id="JAWXYG010000011">
    <property type="protein sequence ID" value="KAK4259870.1"/>
    <property type="molecule type" value="Genomic_DNA"/>
</dbReference>
<gene>
    <name evidence="2" type="ORF">QN277_006158</name>
</gene>
<comment type="caution">
    <text evidence="2">The sequence shown here is derived from an EMBL/GenBank/DDBJ whole genome shotgun (WGS) entry which is preliminary data.</text>
</comment>
<proteinExistence type="predicted"/>
<feature type="region of interest" description="Disordered" evidence="1">
    <location>
        <begin position="123"/>
        <end position="148"/>
    </location>
</feature>
<sequence>MKNRSRGKAKATNGGGRKRNRDPKRIESSLATAGSLDVVPEVQGHGDTQPSGNGSESLEVSVNRASEMVLQRVEQMRVRVRAIVQSIQMLVAHAQLEYASFRPPTYILSDIDDDIQLIVVQEQGGDPQPLGDGAKPPDLPTGVEDGAARPSLNDRVNRLWDFSKQFEMHLEAFLRWSNQWLLVIATHQNLDLTRIAPSAAEFLRDMENAF</sequence>
<dbReference type="AlphaFoldDB" id="A0AAE1MC05"/>